<name>A0A2W2BV32_9HYPH</name>
<evidence type="ECO:0000259" key="1">
    <source>
        <dbReference type="Pfam" id="PF01575"/>
    </source>
</evidence>
<proteinExistence type="predicted"/>
<dbReference type="AlphaFoldDB" id="A0A2W2BV32"/>
<dbReference type="PRINTS" id="PR01483">
    <property type="entry name" value="FASYNTHASE"/>
</dbReference>
<dbReference type="SUPFAM" id="SSF54637">
    <property type="entry name" value="Thioesterase/thiol ester dehydrase-isomerase"/>
    <property type="match status" value="1"/>
</dbReference>
<feature type="domain" description="MaoC-like" evidence="1">
    <location>
        <begin position="7"/>
        <end position="100"/>
    </location>
</feature>
<reference evidence="3" key="1">
    <citation type="submission" date="2018-06" db="EMBL/GenBank/DDBJ databases">
        <title>Aestuariibacter litoralis strain KCTC 52945T.</title>
        <authorList>
            <person name="Li X."/>
            <person name="Salam N."/>
            <person name="Li J.-L."/>
            <person name="Chen Y.-M."/>
            <person name="Yang Z.-W."/>
            <person name="Zhang L.-Y."/>
            <person name="Han M.-X."/>
            <person name="Xiao M."/>
            <person name="Li W.-J."/>
        </authorList>
    </citation>
    <scope>NUCLEOTIDE SEQUENCE [LARGE SCALE GENOMIC DNA]</scope>
    <source>
        <strain evidence="3">KCTC 52945</strain>
    </source>
</reference>
<dbReference type="RefSeq" id="WP_111197712.1">
    <property type="nucleotide sequence ID" value="NZ_QKVK01000003.1"/>
</dbReference>
<dbReference type="Proteomes" id="UP000248795">
    <property type="component" value="Unassembled WGS sequence"/>
</dbReference>
<accession>A0A2W2BV32</accession>
<comment type="caution">
    <text evidence="2">The sequence shown here is derived from an EMBL/GenBank/DDBJ whole genome shotgun (WGS) entry which is preliminary data.</text>
</comment>
<dbReference type="EMBL" id="QKVK01000003">
    <property type="protein sequence ID" value="PZF77336.1"/>
    <property type="molecule type" value="Genomic_DNA"/>
</dbReference>
<dbReference type="GO" id="GO:0006633">
    <property type="term" value="P:fatty acid biosynthetic process"/>
    <property type="evidence" value="ECO:0007669"/>
    <property type="project" value="InterPro"/>
</dbReference>
<dbReference type="InterPro" id="IPR003965">
    <property type="entry name" value="Fatty_acid_synthase"/>
</dbReference>
<gene>
    <name evidence="2" type="ORF">DK847_08420</name>
</gene>
<sequence length="126" mass="13692">MTSEIPEPQQTGVVTTEQVLAFARASGDENPIHFSPSHARDAGLEKPILHGMFIAARFEALLESLRDYHTVTLQIRFVRPVPVGSALILKARKLDMADSRLHLRLLATLADGTLVAIAEAGLEPNA</sequence>
<keyword evidence="3" id="KW-1185">Reference proteome</keyword>
<dbReference type="Pfam" id="PF01575">
    <property type="entry name" value="MaoC_dehydratas"/>
    <property type="match status" value="1"/>
</dbReference>
<dbReference type="GO" id="GO:0005835">
    <property type="term" value="C:fatty acid synthase complex"/>
    <property type="evidence" value="ECO:0007669"/>
    <property type="project" value="InterPro"/>
</dbReference>
<dbReference type="PANTHER" id="PTHR43841:SF3">
    <property type="entry name" value="(3R)-HYDROXYACYL-ACP DEHYDRATASE SUBUNIT HADB"/>
    <property type="match status" value="1"/>
</dbReference>
<evidence type="ECO:0000313" key="2">
    <source>
        <dbReference type="EMBL" id="PZF77336.1"/>
    </source>
</evidence>
<evidence type="ECO:0000313" key="3">
    <source>
        <dbReference type="Proteomes" id="UP000248795"/>
    </source>
</evidence>
<dbReference type="GO" id="GO:0004312">
    <property type="term" value="F:fatty acid synthase activity"/>
    <property type="evidence" value="ECO:0007669"/>
    <property type="project" value="InterPro"/>
</dbReference>
<dbReference type="CDD" id="cd03441">
    <property type="entry name" value="R_hydratase_like"/>
    <property type="match status" value="1"/>
</dbReference>
<organism evidence="2 3">
    <name type="scientific">Aestuariivirga litoralis</name>
    <dbReference type="NCBI Taxonomy" id="2650924"/>
    <lineage>
        <taxon>Bacteria</taxon>
        <taxon>Pseudomonadati</taxon>
        <taxon>Pseudomonadota</taxon>
        <taxon>Alphaproteobacteria</taxon>
        <taxon>Hyphomicrobiales</taxon>
        <taxon>Aestuariivirgaceae</taxon>
        <taxon>Aestuariivirga</taxon>
    </lineage>
</organism>
<dbReference type="InterPro" id="IPR029069">
    <property type="entry name" value="HotDog_dom_sf"/>
</dbReference>
<dbReference type="PANTHER" id="PTHR43841">
    <property type="entry name" value="3-HYDROXYACYL-THIOESTER DEHYDRATASE HTDX-RELATED"/>
    <property type="match status" value="1"/>
</dbReference>
<protein>
    <recommendedName>
        <fullName evidence="1">MaoC-like domain-containing protein</fullName>
    </recommendedName>
</protein>
<dbReference type="Gene3D" id="3.10.129.10">
    <property type="entry name" value="Hotdog Thioesterase"/>
    <property type="match status" value="1"/>
</dbReference>
<dbReference type="InterPro" id="IPR002539">
    <property type="entry name" value="MaoC-like_dom"/>
</dbReference>